<dbReference type="AlphaFoldDB" id="A0A5B7SSP0"/>
<sequence length="305" mass="34110">MCRLVFSEKNDTFYDTNRRAFILGFQVTADLVPLFRGLVTGLQPFAAAQEVRLVFQTEVASLCASYNPEQVLSEITVLLSRVITFTPQSYAVFVSLGQCAEHPEHSLVAIENTGVDLSKMGEILSAVRHGLTVTRLEKGTRFTVMIPTKANSGTSKAVARNGTLLPKQYPMYHAVINKRLASYFSNTANFESAAEKKGASEGVFLKKVNAVIYSHMRDADFKVDSLASAMALSRTQLFRKIKALTQRSPQQYLRFVRLERAKKLLQSNEKDLNVSEVCYAVGFASKSHFTRSFQKEFGFKPSDYK</sequence>
<dbReference type="InterPro" id="IPR009057">
    <property type="entry name" value="Homeodomain-like_sf"/>
</dbReference>
<keyword evidence="2" id="KW-0238">DNA-binding</keyword>
<evidence type="ECO:0000313" key="5">
    <source>
        <dbReference type="EMBL" id="QCW99859.1"/>
    </source>
</evidence>
<dbReference type="Proteomes" id="UP000310017">
    <property type="component" value="Chromosome"/>
</dbReference>
<reference evidence="5 6" key="1">
    <citation type="submission" date="2019-05" db="EMBL/GenBank/DDBJ databases">
        <title>Genome sequencing of F202Z8.</title>
        <authorList>
            <person name="Kwon Y.M."/>
        </authorList>
    </citation>
    <scope>NUCLEOTIDE SEQUENCE [LARGE SCALE GENOMIC DNA]</scope>
    <source>
        <strain evidence="5 6">F202Z8</strain>
    </source>
</reference>
<dbReference type="PROSITE" id="PS00041">
    <property type="entry name" value="HTH_ARAC_FAMILY_1"/>
    <property type="match status" value="1"/>
</dbReference>
<evidence type="ECO:0000259" key="4">
    <source>
        <dbReference type="PROSITE" id="PS01124"/>
    </source>
</evidence>
<dbReference type="Pfam" id="PF12833">
    <property type="entry name" value="HTH_18"/>
    <property type="match status" value="1"/>
</dbReference>
<evidence type="ECO:0000256" key="3">
    <source>
        <dbReference type="ARBA" id="ARBA00023163"/>
    </source>
</evidence>
<dbReference type="OrthoDB" id="135231at2"/>
<dbReference type="KEGG" id="asag:FGM00_07015"/>
<keyword evidence="3" id="KW-0804">Transcription</keyword>
<dbReference type="GO" id="GO:0003700">
    <property type="term" value="F:DNA-binding transcription factor activity"/>
    <property type="evidence" value="ECO:0007669"/>
    <property type="project" value="InterPro"/>
</dbReference>
<feature type="domain" description="HTH araC/xylS-type" evidence="4">
    <location>
        <begin position="206"/>
        <end position="305"/>
    </location>
</feature>
<dbReference type="SMART" id="SM00342">
    <property type="entry name" value="HTH_ARAC"/>
    <property type="match status" value="1"/>
</dbReference>
<evidence type="ECO:0000256" key="2">
    <source>
        <dbReference type="ARBA" id="ARBA00023125"/>
    </source>
</evidence>
<dbReference type="PANTHER" id="PTHR43280:SF2">
    <property type="entry name" value="HTH-TYPE TRANSCRIPTIONAL REGULATOR EXSA"/>
    <property type="match status" value="1"/>
</dbReference>
<dbReference type="PROSITE" id="PS01124">
    <property type="entry name" value="HTH_ARAC_FAMILY_2"/>
    <property type="match status" value="1"/>
</dbReference>
<dbReference type="InterPro" id="IPR018062">
    <property type="entry name" value="HTH_AraC-typ_CS"/>
</dbReference>
<accession>A0A5B7SSP0</accession>
<proteinExistence type="predicted"/>
<evidence type="ECO:0000313" key="6">
    <source>
        <dbReference type="Proteomes" id="UP000310017"/>
    </source>
</evidence>
<dbReference type="PRINTS" id="PR00032">
    <property type="entry name" value="HTHARAC"/>
</dbReference>
<dbReference type="InterPro" id="IPR018060">
    <property type="entry name" value="HTH_AraC"/>
</dbReference>
<evidence type="ECO:0000256" key="1">
    <source>
        <dbReference type="ARBA" id="ARBA00023015"/>
    </source>
</evidence>
<dbReference type="GO" id="GO:0043565">
    <property type="term" value="F:sequence-specific DNA binding"/>
    <property type="evidence" value="ECO:0007669"/>
    <property type="project" value="InterPro"/>
</dbReference>
<protein>
    <submittedName>
        <fullName evidence="5">Helix-turn-helix transcriptional regulator</fullName>
    </submittedName>
</protein>
<keyword evidence="1" id="KW-0805">Transcription regulation</keyword>
<dbReference type="PANTHER" id="PTHR43280">
    <property type="entry name" value="ARAC-FAMILY TRANSCRIPTIONAL REGULATOR"/>
    <property type="match status" value="1"/>
</dbReference>
<dbReference type="Gene3D" id="1.10.10.60">
    <property type="entry name" value="Homeodomain-like"/>
    <property type="match status" value="1"/>
</dbReference>
<gene>
    <name evidence="5" type="ORF">FGM00_07015</name>
</gene>
<keyword evidence="6" id="KW-1185">Reference proteome</keyword>
<name>A0A5B7SSP0_9FLAO</name>
<dbReference type="EMBL" id="CP040710">
    <property type="protein sequence ID" value="QCW99859.1"/>
    <property type="molecule type" value="Genomic_DNA"/>
</dbReference>
<organism evidence="5 6">
    <name type="scientific">Aggregatimonas sangjinii</name>
    <dbReference type="NCBI Taxonomy" id="2583587"/>
    <lineage>
        <taxon>Bacteria</taxon>
        <taxon>Pseudomonadati</taxon>
        <taxon>Bacteroidota</taxon>
        <taxon>Flavobacteriia</taxon>
        <taxon>Flavobacteriales</taxon>
        <taxon>Flavobacteriaceae</taxon>
        <taxon>Aggregatimonas</taxon>
    </lineage>
</organism>
<dbReference type="SUPFAM" id="SSF46689">
    <property type="entry name" value="Homeodomain-like"/>
    <property type="match status" value="1"/>
</dbReference>
<dbReference type="InterPro" id="IPR020449">
    <property type="entry name" value="Tscrpt_reg_AraC-type_HTH"/>
</dbReference>